<keyword evidence="1" id="KW-0732">Signal</keyword>
<dbReference type="PROSITE" id="PS51257">
    <property type="entry name" value="PROKAR_LIPOPROTEIN"/>
    <property type="match status" value="1"/>
</dbReference>
<organism evidence="2 3">
    <name type="scientific">Hydrogenophaga aromaticivorans</name>
    <dbReference type="NCBI Taxonomy" id="2610898"/>
    <lineage>
        <taxon>Bacteria</taxon>
        <taxon>Pseudomonadati</taxon>
        <taxon>Pseudomonadota</taxon>
        <taxon>Betaproteobacteria</taxon>
        <taxon>Burkholderiales</taxon>
        <taxon>Comamonadaceae</taxon>
        <taxon>Hydrogenophaga</taxon>
    </lineage>
</organism>
<evidence type="ECO:0008006" key="4">
    <source>
        <dbReference type="Google" id="ProtNLM"/>
    </source>
</evidence>
<evidence type="ECO:0000313" key="3">
    <source>
        <dbReference type="Proteomes" id="UP000545507"/>
    </source>
</evidence>
<sequence>MTRSAAFALLATAACLAHATEGGGSTYPRGVENFRVGAVPPPGVYLLGYGNHYAADKFIDGQGDNAGIPGFKVRATAAVLRGVWSTKTEVMGGNLVFHSIAPLVNLKVSAAGNSQSKSGLGDITVGTGVAFHHSPQLHTVVGLDVSLPTGDYDQSNLANIGLNYLSVQPLFAVSRIDPNGLNADLKLTLNLNRRNKDTDYRSGNELFADYSVGWRLGNGWTVGVGGHAWQQLANDQSGGADVANSKTRAFALGPSLKYDNGKGWFFTAKLQRDMAVRNSTQGTAFWLKTSIPF</sequence>
<dbReference type="InterPro" id="IPR025737">
    <property type="entry name" value="FApF"/>
</dbReference>
<evidence type="ECO:0000313" key="2">
    <source>
        <dbReference type="EMBL" id="NWF48793.1"/>
    </source>
</evidence>
<accession>A0A7Y8L115</accession>
<protein>
    <recommendedName>
        <fullName evidence="4">Phenol degradation protein meta</fullName>
    </recommendedName>
</protein>
<comment type="caution">
    <text evidence="2">The sequence shown here is derived from an EMBL/GenBank/DDBJ whole genome shotgun (WGS) entry which is preliminary data.</text>
</comment>
<reference evidence="2 3" key="1">
    <citation type="submission" date="2019-09" db="EMBL/GenBank/DDBJ databases">
        <title>Hydrogenophaga aromatica sp. nov., isolated from a para-xylene-degrading enrichment culture.</title>
        <authorList>
            <person name="Tancsics A."/>
            <person name="Banerjee S."/>
        </authorList>
    </citation>
    <scope>NUCLEOTIDE SEQUENCE [LARGE SCALE GENOMIC DNA]</scope>
    <source>
        <strain evidence="2 3">D2P1</strain>
    </source>
</reference>
<dbReference type="AlphaFoldDB" id="A0A7Y8L115"/>
<dbReference type="Pfam" id="PF13557">
    <property type="entry name" value="Phenol_MetA_deg"/>
    <property type="match status" value="1"/>
</dbReference>
<gene>
    <name evidence="2" type="ORF">F3K02_26550</name>
</gene>
<evidence type="ECO:0000256" key="1">
    <source>
        <dbReference type="SAM" id="SignalP"/>
    </source>
</evidence>
<feature type="chain" id="PRO_5031082617" description="Phenol degradation protein meta" evidence="1">
    <location>
        <begin position="20"/>
        <end position="293"/>
    </location>
</feature>
<feature type="signal peptide" evidence="1">
    <location>
        <begin position="1"/>
        <end position="19"/>
    </location>
</feature>
<proteinExistence type="predicted"/>
<dbReference type="EMBL" id="VYGV01000028">
    <property type="protein sequence ID" value="NWF48793.1"/>
    <property type="molecule type" value="Genomic_DNA"/>
</dbReference>
<dbReference type="Proteomes" id="UP000545507">
    <property type="component" value="Unassembled WGS sequence"/>
</dbReference>
<keyword evidence="3" id="KW-1185">Reference proteome</keyword>
<name>A0A7Y8L115_9BURK</name>